<dbReference type="SUPFAM" id="SSF69786">
    <property type="entry name" value="YggU-like"/>
    <property type="match status" value="1"/>
</dbReference>
<dbReference type="PANTHER" id="PTHR13420">
    <property type="entry name" value="UPF0235 PROTEIN C15ORF40"/>
    <property type="match status" value="1"/>
</dbReference>
<dbReference type="GO" id="GO:0005737">
    <property type="term" value="C:cytoplasm"/>
    <property type="evidence" value="ECO:0007669"/>
    <property type="project" value="TreeGrafter"/>
</dbReference>
<comment type="similarity">
    <text evidence="1">Belongs to the UPF0235 family.</text>
</comment>
<evidence type="ECO:0000313" key="3">
    <source>
        <dbReference type="Proteomes" id="UP000053791"/>
    </source>
</evidence>
<dbReference type="InterPro" id="IPR003746">
    <property type="entry name" value="DUF167"/>
</dbReference>
<dbReference type="InterPro" id="IPR036591">
    <property type="entry name" value="YggU-like_sf"/>
</dbReference>
<name>A0A0X3TGD0_9RHOB</name>
<dbReference type="NCBIfam" id="TIGR00251">
    <property type="entry name" value="DUF167 family protein"/>
    <property type="match status" value="1"/>
</dbReference>
<dbReference type="Proteomes" id="UP000053791">
    <property type="component" value="Unassembled WGS sequence"/>
</dbReference>
<organism evidence="2 3">
    <name type="scientific">Ruegeria marisrubri</name>
    <dbReference type="NCBI Taxonomy" id="1685379"/>
    <lineage>
        <taxon>Bacteria</taxon>
        <taxon>Pseudomonadati</taxon>
        <taxon>Pseudomonadota</taxon>
        <taxon>Alphaproteobacteria</taxon>
        <taxon>Rhodobacterales</taxon>
        <taxon>Roseobacteraceae</taxon>
        <taxon>Ruegeria</taxon>
    </lineage>
</organism>
<dbReference type="EMBL" id="LQBQ01000038">
    <property type="protein sequence ID" value="KUJ73346.1"/>
    <property type="molecule type" value="Genomic_DNA"/>
</dbReference>
<keyword evidence="3" id="KW-1185">Reference proteome</keyword>
<dbReference type="RefSeq" id="WP_068349747.1">
    <property type="nucleotide sequence ID" value="NZ_LQBQ01000038.1"/>
</dbReference>
<reference evidence="3" key="1">
    <citation type="submission" date="2015-12" db="EMBL/GenBank/DDBJ databases">
        <authorList>
            <person name="Zhang G."/>
            <person name="Stingl U."/>
        </authorList>
    </citation>
    <scope>NUCLEOTIDE SEQUENCE [LARGE SCALE GENOMIC DNA]</scope>
    <source>
        <strain evidence="3">ZGT118</strain>
    </source>
</reference>
<dbReference type="SMART" id="SM01152">
    <property type="entry name" value="DUF167"/>
    <property type="match status" value="1"/>
</dbReference>
<dbReference type="Gene3D" id="3.30.1200.10">
    <property type="entry name" value="YggU-like"/>
    <property type="match status" value="1"/>
</dbReference>
<dbReference type="STRING" id="1685379.AVO45_14770"/>
<sequence>MSKKRIKDLPDLTAFAEPGREIHVRATPKAARDRVYWDDDTLRVTVTAPPEDGKANAAIRALLATAMKVAPSCLTLKRGQTARDKTFVYDP</sequence>
<proteinExistence type="inferred from homology"/>
<comment type="caution">
    <text evidence="2">The sequence shown here is derived from an EMBL/GenBank/DDBJ whole genome shotgun (WGS) entry which is preliminary data.</text>
</comment>
<dbReference type="OrthoDB" id="3176309at2"/>
<dbReference type="PANTHER" id="PTHR13420:SF7">
    <property type="entry name" value="UPF0235 PROTEIN C15ORF40"/>
    <property type="match status" value="1"/>
</dbReference>
<protein>
    <submittedName>
        <fullName evidence="2">Uncharacterized protein</fullName>
    </submittedName>
</protein>
<gene>
    <name evidence="2" type="ORF">AVO45_14770</name>
</gene>
<dbReference type="Pfam" id="PF02594">
    <property type="entry name" value="DUF167"/>
    <property type="match status" value="1"/>
</dbReference>
<accession>A0A0X3TGD0</accession>
<evidence type="ECO:0000256" key="1">
    <source>
        <dbReference type="ARBA" id="ARBA00010364"/>
    </source>
</evidence>
<evidence type="ECO:0000313" key="2">
    <source>
        <dbReference type="EMBL" id="KUJ73346.1"/>
    </source>
</evidence>
<dbReference type="AlphaFoldDB" id="A0A0X3TGD0"/>